<keyword evidence="4" id="KW-0472">Membrane</keyword>
<dbReference type="Pfam" id="PF14322">
    <property type="entry name" value="SusD-like_3"/>
    <property type="match status" value="1"/>
</dbReference>
<protein>
    <submittedName>
        <fullName evidence="9">RagB/SusD family nutrient uptake outer membrane protein</fullName>
    </submittedName>
</protein>
<keyword evidence="10" id="KW-1185">Reference proteome</keyword>
<evidence type="ECO:0000256" key="2">
    <source>
        <dbReference type="ARBA" id="ARBA00006275"/>
    </source>
</evidence>
<dbReference type="RefSeq" id="WP_119755610.1">
    <property type="nucleotide sequence ID" value="NZ_CP032382.1"/>
</dbReference>
<evidence type="ECO:0000256" key="1">
    <source>
        <dbReference type="ARBA" id="ARBA00004442"/>
    </source>
</evidence>
<evidence type="ECO:0000256" key="3">
    <source>
        <dbReference type="ARBA" id="ARBA00022729"/>
    </source>
</evidence>
<organism evidence="9 10">
    <name type="scientific">Chryseolinea soli</name>
    <dbReference type="NCBI Taxonomy" id="2321403"/>
    <lineage>
        <taxon>Bacteria</taxon>
        <taxon>Pseudomonadati</taxon>
        <taxon>Bacteroidota</taxon>
        <taxon>Cytophagia</taxon>
        <taxon>Cytophagales</taxon>
        <taxon>Fulvivirgaceae</taxon>
        <taxon>Chryseolinea</taxon>
    </lineage>
</organism>
<keyword evidence="5" id="KW-0998">Cell outer membrane</keyword>
<dbReference type="InterPro" id="IPR011990">
    <property type="entry name" value="TPR-like_helical_dom_sf"/>
</dbReference>
<dbReference type="Gene3D" id="1.25.40.390">
    <property type="match status" value="1"/>
</dbReference>
<dbReference type="Proteomes" id="UP000266183">
    <property type="component" value="Chromosome"/>
</dbReference>
<feature type="domain" description="SusD-like N-terminal" evidence="8">
    <location>
        <begin position="85"/>
        <end position="223"/>
    </location>
</feature>
<comment type="subcellular location">
    <subcellularLocation>
        <location evidence="1">Cell outer membrane</location>
    </subcellularLocation>
</comment>
<sequence length="560" mass="62912">MKTLKHIKIKICLAVLLLVGLFAGCSSDFLDQPPQDTILDVNFYKTSEQVLAGSGPLYGVVWFAYNDKASHGIGDGRGGVLTSGSYQLENVEFKTTSVTAENLSAWRAFYNIVGQSNTLITNLRKYAGEEVPQNIVEHAIAEARFMRGMAYMFLVQNWGEVPIITDNTALLQDTTITRNTVPSIWEFITRDIRYGTTHLPETPIMKGRLTKYSAEGMLAKVYLTRAGVGKSLTRDAVFLDSARILAKDVIENSSASLMTDYEELFKTKNNNNQETLFALQWVYNGADWGSQNSVQAFLAFGSSITGFADGWGGDIGASLYLLNKYDGLIDNGNTPDARRKATFMFPGDHYTYIHQQVIDPNTGNPITQELRVPLGGSGYNNRAWVKKYVVGRPEDNDGKVSQQHTENCTYMMRLAEVYLIYAEAILGDAASTSDAEALKYYNRVRLRANVATKSVITWQDIFDERHLEFAMEGQLWYDFVRLHYYNPQKAYDILSTQDRGFYRITPDKIPDPTKWTIAVDPDDQSRNFPVDDGNFKIPLPSTEVLRAPNLSKTPVPYVFN</sequence>
<evidence type="ECO:0000256" key="5">
    <source>
        <dbReference type="ARBA" id="ARBA00023237"/>
    </source>
</evidence>
<keyword evidence="3 6" id="KW-0732">Signal</keyword>
<feature type="signal peptide" evidence="6">
    <location>
        <begin position="1"/>
        <end position="23"/>
    </location>
</feature>
<feature type="chain" id="PRO_5017275360" evidence="6">
    <location>
        <begin position="24"/>
        <end position="560"/>
    </location>
</feature>
<evidence type="ECO:0000313" key="9">
    <source>
        <dbReference type="EMBL" id="AYB32357.1"/>
    </source>
</evidence>
<dbReference type="PROSITE" id="PS51257">
    <property type="entry name" value="PROKAR_LIPOPROTEIN"/>
    <property type="match status" value="1"/>
</dbReference>
<feature type="domain" description="RagB/SusD" evidence="7">
    <location>
        <begin position="305"/>
        <end position="554"/>
    </location>
</feature>
<evidence type="ECO:0000259" key="7">
    <source>
        <dbReference type="Pfam" id="PF07980"/>
    </source>
</evidence>
<proteinExistence type="inferred from homology"/>
<evidence type="ECO:0000256" key="6">
    <source>
        <dbReference type="SAM" id="SignalP"/>
    </source>
</evidence>
<name>A0A385SQ29_9BACT</name>
<evidence type="ECO:0000256" key="4">
    <source>
        <dbReference type="ARBA" id="ARBA00023136"/>
    </source>
</evidence>
<comment type="similarity">
    <text evidence="2">Belongs to the SusD family.</text>
</comment>
<reference evidence="10" key="1">
    <citation type="submission" date="2018-09" db="EMBL/GenBank/DDBJ databases">
        <title>Chryseolinea sp. KIS68-18 isolated from soil.</title>
        <authorList>
            <person name="Weon H.-Y."/>
            <person name="Kwon S.-W."/>
            <person name="Lee S.A."/>
        </authorList>
    </citation>
    <scope>NUCLEOTIDE SEQUENCE [LARGE SCALE GENOMIC DNA]</scope>
    <source>
        <strain evidence="10">KIS68-18</strain>
    </source>
</reference>
<dbReference type="InterPro" id="IPR033985">
    <property type="entry name" value="SusD-like_N"/>
</dbReference>
<dbReference type="Pfam" id="PF07980">
    <property type="entry name" value="SusD_RagB"/>
    <property type="match status" value="1"/>
</dbReference>
<dbReference type="OrthoDB" id="9792139at2"/>
<dbReference type="SUPFAM" id="SSF48452">
    <property type="entry name" value="TPR-like"/>
    <property type="match status" value="1"/>
</dbReference>
<evidence type="ECO:0000259" key="8">
    <source>
        <dbReference type="Pfam" id="PF14322"/>
    </source>
</evidence>
<dbReference type="AlphaFoldDB" id="A0A385SQ29"/>
<gene>
    <name evidence="9" type="ORF">D4L85_18055</name>
</gene>
<dbReference type="EMBL" id="CP032382">
    <property type="protein sequence ID" value="AYB32357.1"/>
    <property type="molecule type" value="Genomic_DNA"/>
</dbReference>
<dbReference type="GO" id="GO:0009279">
    <property type="term" value="C:cell outer membrane"/>
    <property type="evidence" value="ECO:0007669"/>
    <property type="project" value="UniProtKB-SubCell"/>
</dbReference>
<dbReference type="KEGG" id="chk:D4L85_18055"/>
<accession>A0A385SQ29</accession>
<evidence type="ECO:0000313" key="10">
    <source>
        <dbReference type="Proteomes" id="UP000266183"/>
    </source>
</evidence>
<dbReference type="InterPro" id="IPR012944">
    <property type="entry name" value="SusD_RagB_dom"/>
</dbReference>